<accession>K0RDM8</accession>
<dbReference type="PANTHER" id="PTHR36220:SF1">
    <property type="entry name" value="GAMMA TUBULIN COMPLEX COMPONENT C-TERMINAL DOMAIN-CONTAINING PROTEIN"/>
    <property type="match status" value="1"/>
</dbReference>
<feature type="compositionally biased region" description="Basic and acidic residues" evidence="2">
    <location>
        <begin position="185"/>
        <end position="198"/>
    </location>
</feature>
<feature type="compositionally biased region" description="Polar residues" evidence="2">
    <location>
        <begin position="158"/>
        <end position="170"/>
    </location>
</feature>
<dbReference type="Gene3D" id="2.130.10.130">
    <property type="entry name" value="Integrin alpha, N-terminal"/>
    <property type="match status" value="1"/>
</dbReference>
<gene>
    <name evidence="4" type="ORF">THAOC_30662</name>
</gene>
<dbReference type="Proteomes" id="UP000266841">
    <property type="component" value="Unassembled WGS sequence"/>
</dbReference>
<dbReference type="eggNOG" id="ENOG502SAF2">
    <property type="taxonomic scope" value="Eukaryota"/>
</dbReference>
<dbReference type="EMBL" id="AGNL01043877">
    <property type="protein sequence ID" value="EJK50379.1"/>
    <property type="molecule type" value="Genomic_DNA"/>
</dbReference>
<evidence type="ECO:0000313" key="5">
    <source>
        <dbReference type="Proteomes" id="UP000266841"/>
    </source>
</evidence>
<feature type="compositionally biased region" description="Basic and acidic residues" evidence="2">
    <location>
        <begin position="216"/>
        <end position="226"/>
    </location>
</feature>
<feature type="compositionally biased region" description="Basic residues" evidence="2">
    <location>
        <begin position="66"/>
        <end position="81"/>
    </location>
</feature>
<evidence type="ECO:0000256" key="1">
    <source>
        <dbReference type="ARBA" id="ARBA00022729"/>
    </source>
</evidence>
<keyword evidence="1" id="KW-0732">Signal</keyword>
<dbReference type="InterPro" id="IPR028994">
    <property type="entry name" value="Integrin_alpha_N"/>
</dbReference>
<feature type="region of interest" description="Disordered" evidence="2">
    <location>
        <begin position="114"/>
        <end position="264"/>
    </location>
</feature>
<dbReference type="AlphaFoldDB" id="K0RDM8"/>
<dbReference type="PANTHER" id="PTHR36220">
    <property type="entry name" value="UNNAMED PRODUCT"/>
    <property type="match status" value="1"/>
</dbReference>
<keyword evidence="3" id="KW-1133">Transmembrane helix</keyword>
<evidence type="ECO:0000313" key="4">
    <source>
        <dbReference type="EMBL" id="EJK50379.1"/>
    </source>
</evidence>
<feature type="region of interest" description="Disordered" evidence="2">
    <location>
        <begin position="1"/>
        <end position="102"/>
    </location>
</feature>
<feature type="compositionally biased region" description="Low complexity" evidence="2">
    <location>
        <begin position="238"/>
        <end position="261"/>
    </location>
</feature>
<dbReference type="Pfam" id="PF14312">
    <property type="entry name" value="FG-GAP_2"/>
    <property type="match status" value="3"/>
</dbReference>
<feature type="compositionally biased region" description="Polar residues" evidence="2">
    <location>
        <begin position="228"/>
        <end position="237"/>
    </location>
</feature>
<sequence>MPSESTSQDDRSSHVDATVSPPPPSPPSGGGNPRDWGQHEQRQHCYASCAGGPPKWHDGINDSCHNRRRPPNPRVAGRRPRERIGGTPTARWPARPPRFPHELDDSLAKKVDKERAASTAFNNRLQHEVIGPRERAAQETRGSTNVGDSTAAPMVQEEVTQGGTTASTIRAINDDDPPISLLQVADHENETEGPELHDGPPGLQYSLSEFDDSEKEFEQHSSDRPRGNASTVHSTTEAPAANAAADGPPMAGGVVEGSTPPGSVPPTSPHIGAAAAAAAVGLNLASAGEDIAVAYTVDEYPEEMPGRGIVYEAEPIEPQEPFFLPFYQRKSFVYVMVGMTLLIIGITMAVQLPNNSNRSAGGVETKSNLALPPQPTVSTYQGKLLAPDRRSNDEFGHGVAIYGDTIVVGAYRDGDNGSESGSAHVFVRSGGVWTHQAKLLAPDGAVDDWFGYSTAIYGDAIVVGVRGDDDNGIQSGSVSVFVRGGEEWTHQAKLLAPDGAAGDRFGMSVAIYGDALVVGAHEKFSGERSDNATSIQKRKKDKYIEACRERRRDFIPMAYSVDGLAEKEARAAEKRLASLLASKWDHPYSKTACFVKTRMSLHIHRVSFCVAVSPQHGSAGPPTTASRPVPLSPL</sequence>
<proteinExistence type="predicted"/>
<keyword evidence="3" id="KW-0812">Transmembrane</keyword>
<evidence type="ECO:0000256" key="2">
    <source>
        <dbReference type="SAM" id="MobiDB-lite"/>
    </source>
</evidence>
<dbReference type="SUPFAM" id="SSF69318">
    <property type="entry name" value="Integrin alpha N-terminal domain"/>
    <property type="match status" value="1"/>
</dbReference>
<comment type="caution">
    <text evidence="4">The sequence shown here is derived from an EMBL/GenBank/DDBJ whole genome shotgun (WGS) entry which is preliminary data.</text>
</comment>
<keyword evidence="5" id="KW-1185">Reference proteome</keyword>
<name>K0RDM8_THAOC</name>
<reference evidence="4 5" key="1">
    <citation type="journal article" date="2012" name="Genome Biol.">
        <title>Genome and low-iron response of an oceanic diatom adapted to chronic iron limitation.</title>
        <authorList>
            <person name="Lommer M."/>
            <person name="Specht M."/>
            <person name="Roy A.S."/>
            <person name="Kraemer L."/>
            <person name="Andreson R."/>
            <person name="Gutowska M.A."/>
            <person name="Wolf J."/>
            <person name="Bergner S.V."/>
            <person name="Schilhabel M.B."/>
            <person name="Klostermeier U.C."/>
            <person name="Beiko R.G."/>
            <person name="Rosenstiel P."/>
            <person name="Hippler M."/>
            <person name="Laroche J."/>
        </authorList>
    </citation>
    <scope>NUCLEOTIDE SEQUENCE [LARGE SCALE GENOMIC DNA]</scope>
    <source>
        <strain evidence="4 5">CCMP1005</strain>
    </source>
</reference>
<protein>
    <submittedName>
        <fullName evidence="4">Uncharacterized protein</fullName>
    </submittedName>
</protein>
<dbReference type="InterPro" id="IPR013517">
    <property type="entry name" value="FG-GAP"/>
</dbReference>
<organism evidence="4 5">
    <name type="scientific">Thalassiosira oceanica</name>
    <name type="common">Marine diatom</name>
    <dbReference type="NCBI Taxonomy" id="159749"/>
    <lineage>
        <taxon>Eukaryota</taxon>
        <taxon>Sar</taxon>
        <taxon>Stramenopiles</taxon>
        <taxon>Ochrophyta</taxon>
        <taxon>Bacillariophyta</taxon>
        <taxon>Coscinodiscophyceae</taxon>
        <taxon>Thalassiosirophycidae</taxon>
        <taxon>Thalassiosirales</taxon>
        <taxon>Thalassiosiraceae</taxon>
        <taxon>Thalassiosira</taxon>
    </lineage>
</organism>
<feature type="compositionally biased region" description="Basic and acidic residues" evidence="2">
    <location>
        <begin position="125"/>
        <end position="138"/>
    </location>
</feature>
<keyword evidence="3" id="KW-0472">Membrane</keyword>
<dbReference type="OrthoDB" id="188207at2759"/>
<evidence type="ECO:0000256" key="3">
    <source>
        <dbReference type="SAM" id="Phobius"/>
    </source>
</evidence>
<feature type="transmembrane region" description="Helical" evidence="3">
    <location>
        <begin position="332"/>
        <end position="350"/>
    </location>
</feature>